<keyword evidence="2" id="KW-0813">Transport</keyword>
<dbReference type="AlphaFoldDB" id="A0A917DJC0"/>
<evidence type="ECO:0000256" key="2">
    <source>
        <dbReference type="PROSITE-ProRule" id="PRU01360"/>
    </source>
</evidence>
<dbReference type="RefSeq" id="WP_188764426.1">
    <property type="nucleotide sequence ID" value="NZ_BMKK01000001.1"/>
</dbReference>
<dbReference type="InterPro" id="IPR002890">
    <property type="entry name" value="MG2"/>
</dbReference>
<organism evidence="6 7">
    <name type="scientific">Emticicia aquatilis</name>
    <dbReference type="NCBI Taxonomy" id="1537369"/>
    <lineage>
        <taxon>Bacteria</taxon>
        <taxon>Pseudomonadati</taxon>
        <taxon>Bacteroidota</taxon>
        <taxon>Cytophagia</taxon>
        <taxon>Cytophagales</taxon>
        <taxon>Leadbetterellaceae</taxon>
        <taxon>Emticicia</taxon>
    </lineage>
</organism>
<keyword evidence="2" id="KW-0812">Transmembrane</keyword>
<feature type="signal peptide" evidence="3">
    <location>
        <begin position="1"/>
        <end position="20"/>
    </location>
</feature>
<dbReference type="InterPro" id="IPR012910">
    <property type="entry name" value="Plug_dom"/>
</dbReference>
<protein>
    <recommendedName>
        <fullName evidence="8">TonB-dependent receptor</fullName>
    </recommendedName>
</protein>
<dbReference type="SUPFAM" id="SSF56935">
    <property type="entry name" value="Porins"/>
    <property type="match status" value="1"/>
</dbReference>
<evidence type="ECO:0000256" key="3">
    <source>
        <dbReference type="SAM" id="SignalP"/>
    </source>
</evidence>
<dbReference type="Proteomes" id="UP000609064">
    <property type="component" value="Unassembled WGS sequence"/>
</dbReference>
<dbReference type="GO" id="GO:0015344">
    <property type="term" value="F:siderophore uptake transmembrane transporter activity"/>
    <property type="evidence" value="ECO:0007669"/>
    <property type="project" value="TreeGrafter"/>
</dbReference>
<evidence type="ECO:0000313" key="7">
    <source>
        <dbReference type="Proteomes" id="UP000609064"/>
    </source>
</evidence>
<evidence type="ECO:0000313" key="6">
    <source>
        <dbReference type="EMBL" id="GGD44455.1"/>
    </source>
</evidence>
<evidence type="ECO:0000256" key="1">
    <source>
        <dbReference type="ARBA" id="ARBA00022729"/>
    </source>
</evidence>
<keyword evidence="1 3" id="KW-0732">Signal</keyword>
<feature type="domain" description="TonB-dependent receptor plug" evidence="5">
    <location>
        <begin position="621"/>
        <end position="704"/>
    </location>
</feature>
<comment type="similarity">
    <text evidence="2">Belongs to the TonB-dependent receptor family.</text>
</comment>
<dbReference type="PANTHER" id="PTHR30069:SF29">
    <property type="entry name" value="HEMOGLOBIN AND HEMOGLOBIN-HAPTOGLOBIN-BINDING PROTEIN 1-RELATED"/>
    <property type="match status" value="1"/>
</dbReference>
<feature type="domain" description="Macroglobulin" evidence="4">
    <location>
        <begin position="42"/>
        <end position="143"/>
    </location>
</feature>
<comment type="subcellular location">
    <subcellularLocation>
        <location evidence="2">Cell outer membrane</location>
        <topology evidence="2">Multi-pass membrane protein</topology>
    </subcellularLocation>
</comment>
<feature type="chain" id="PRO_5037655284" description="TonB-dependent receptor" evidence="3">
    <location>
        <begin position="21"/>
        <end position="813"/>
    </location>
</feature>
<dbReference type="GO" id="GO:0009279">
    <property type="term" value="C:cell outer membrane"/>
    <property type="evidence" value="ECO:0007669"/>
    <property type="project" value="UniProtKB-SubCell"/>
</dbReference>
<dbReference type="GO" id="GO:0004866">
    <property type="term" value="F:endopeptidase inhibitor activity"/>
    <property type="evidence" value="ECO:0007669"/>
    <property type="project" value="InterPro"/>
</dbReference>
<reference evidence="6" key="2">
    <citation type="submission" date="2020-09" db="EMBL/GenBank/DDBJ databases">
        <authorList>
            <person name="Sun Q."/>
            <person name="Zhou Y."/>
        </authorList>
    </citation>
    <scope>NUCLEOTIDE SEQUENCE</scope>
    <source>
        <strain evidence="6">CGMCC 1.15958</strain>
    </source>
</reference>
<evidence type="ECO:0000259" key="5">
    <source>
        <dbReference type="Pfam" id="PF07715"/>
    </source>
</evidence>
<dbReference type="PANTHER" id="PTHR30069">
    <property type="entry name" value="TONB-DEPENDENT OUTER MEMBRANE RECEPTOR"/>
    <property type="match status" value="1"/>
</dbReference>
<evidence type="ECO:0000259" key="4">
    <source>
        <dbReference type="Pfam" id="PF01835"/>
    </source>
</evidence>
<reference evidence="6" key="1">
    <citation type="journal article" date="2014" name="Int. J. Syst. Evol. Microbiol.">
        <title>Complete genome sequence of Corynebacterium casei LMG S-19264T (=DSM 44701T), isolated from a smear-ripened cheese.</title>
        <authorList>
            <consortium name="US DOE Joint Genome Institute (JGI-PGF)"/>
            <person name="Walter F."/>
            <person name="Albersmeier A."/>
            <person name="Kalinowski J."/>
            <person name="Ruckert C."/>
        </authorList>
    </citation>
    <scope>NUCLEOTIDE SEQUENCE</scope>
    <source>
        <strain evidence="6">CGMCC 1.15958</strain>
    </source>
</reference>
<dbReference type="Gene3D" id="2.60.40.1930">
    <property type="match status" value="1"/>
</dbReference>
<comment type="caution">
    <text evidence="6">The sequence shown here is derived from an EMBL/GenBank/DDBJ whole genome shotgun (WGS) entry which is preliminary data.</text>
</comment>
<keyword evidence="2" id="KW-0472">Membrane</keyword>
<dbReference type="InterPro" id="IPR039426">
    <property type="entry name" value="TonB-dep_rcpt-like"/>
</dbReference>
<dbReference type="PROSITE" id="PS52016">
    <property type="entry name" value="TONB_DEPENDENT_REC_3"/>
    <property type="match status" value="1"/>
</dbReference>
<proteinExistence type="inferred from homology"/>
<keyword evidence="2" id="KW-0998">Cell outer membrane</keyword>
<dbReference type="InterPro" id="IPR037066">
    <property type="entry name" value="Plug_dom_sf"/>
</dbReference>
<dbReference type="EMBL" id="BMKK01000001">
    <property type="protein sequence ID" value="GGD44455.1"/>
    <property type="molecule type" value="Genomic_DNA"/>
</dbReference>
<name>A0A917DJC0_9BACT</name>
<sequence>MKTNALILALATLLFAFTFEDDLIQSIAAKFDRYNNELPQEKAYLHLDKPYYTAGETVWFKAYLVEANTHLPDTVSIPLYVELIDNQRGKLIDKKILQLEGGSAAADFMLPDTLKAGYYRLRAYTNWMLNFDENLLFTKDFKVFRPNTDDEPIKLNSQEIDFRFFPEGGNLVEGIENRLAYKAVDALGNGLDVSGIILSDKGDTVISFDSEHLGMGVMTFKPQIGEKYTAKIKYRNIYEKEVSLPVSEKEGFVMGVESVADKENIRLFVGHNSANSTSQIAIIGQSQGKICYAAKATSAKKVLLMKIPKNKFPTGVTQFTVFNEKGLPLCERVIFLKTDTTLNVNILPNKTKYQTREKVTLNIEAKDAKGKPISGDFSVSVTDAGQILEQAFPENIQTYLLLSSDLKGKVEQPAYYFSKENPDAARHLDILMMTQGWRRYRWNDIMKDELPTPKYPLERGLSISGEISRQNGKPFEKPVNLTFMFSLKDSTRLFGMGLAQKDGSFVVNNLSFVDSAQVIVQAIAGNSNRNTKIFINRAFSPKVQVVAIPFNALTFDEKELADYLKRTKEALDFERSLRFNKSILLNEVQVKAKKKVEERDSRVLYSSPSKSLTVDPTMIGYMNVLDLIRGRFAGVQVSGSANDPVVTIRGVSSLSGSSEPMFLLDGMRTDKSAILMLPVADVEKVDVLTGGESAIYGMGAGSGVISVLTKRGNPNYDYSNDKALGVEHFGIAGYYPTKEFYAPNYDVSLPEHIRPDYRSTIFWSPKIKTDANGKASITFFNTDAATKVNITLEGISAAGIPIVARNTYSVGTK</sequence>
<evidence type="ECO:0008006" key="8">
    <source>
        <dbReference type="Google" id="ProtNLM"/>
    </source>
</evidence>
<keyword evidence="7" id="KW-1185">Reference proteome</keyword>
<keyword evidence="2" id="KW-1134">Transmembrane beta strand</keyword>
<dbReference type="Gene3D" id="2.170.130.10">
    <property type="entry name" value="TonB-dependent receptor, plug domain"/>
    <property type="match status" value="1"/>
</dbReference>
<dbReference type="Pfam" id="PF01835">
    <property type="entry name" value="MG2"/>
    <property type="match status" value="1"/>
</dbReference>
<gene>
    <name evidence="6" type="ORF">GCM10011514_05550</name>
</gene>
<dbReference type="Pfam" id="PF07715">
    <property type="entry name" value="Plug"/>
    <property type="match status" value="1"/>
</dbReference>
<accession>A0A917DJC0</accession>
<dbReference type="GO" id="GO:0044718">
    <property type="term" value="P:siderophore transmembrane transport"/>
    <property type="evidence" value="ECO:0007669"/>
    <property type="project" value="TreeGrafter"/>
</dbReference>